<feature type="compositionally biased region" description="Polar residues" evidence="1">
    <location>
        <begin position="113"/>
        <end position="127"/>
    </location>
</feature>
<evidence type="ECO:0000313" key="3">
    <source>
        <dbReference type="Proteomes" id="UP000724874"/>
    </source>
</evidence>
<feature type="region of interest" description="Disordered" evidence="1">
    <location>
        <begin position="113"/>
        <end position="135"/>
    </location>
</feature>
<comment type="caution">
    <text evidence="2">The sequence shown here is derived from an EMBL/GenBank/DDBJ whole genome shotgun (WGS) entry which is preliminary data.</text>
</comment>
<accession>A0A9P5P4I5</accession>
<reference evidence="2" key="1">
    <citation type="submission" date="2020-11" db="EMBL/GenBank/DDBJ databases">
        <authorList>
            <consortium name="DOE Joint Genome Institute"/>
            <person name="Ahrendt S."/>
            <person name="Riley R."/>
            <person name="Andreopoulos W."/>
            <person name="LaButti K."/>
            <person name="Pangilinan J."/>
            <person name="Ruiz-duenas F.J."/>
            <person name="Barrasa J.M."/>
            <person name="Sanchez-Garcia M."/>
            <person name="Camarero S."/>
            <person name="Miyauchi S."/>
            <person name="Serrano A."/>
            <person name="Linde D."/>
            <person name="Babiker R."/>
            <person name="Drula E."/>
            <person name="Ayuso-Fernandez I."/>
            <person name="Pacheco R."/>
            <person name="Padilla G."/>
            <person name="Ferreira P."/>
            <person name="Barriuso J."/>
            <person name="Kellner H."/>
            <person name="Castanera R."/>
            <person name="Alfaro M."/>
            <person name="Ramirez L."/>
            <person name="Pisabarro A.G."/>
            <person name="Kuo A."/>
            <person name="Tritt A."/>
            <person name="Lipzen A."/>
            <person name="He G."/>
            <person name="Yan M."/>
            <person name="Ng V."/>
            <person name="Cullen D."/>
            <person name="Martin F."/>
            <person name="Rosso M.-N."/>
            <person name="Henrissat B."/>
            <person name="Hibbett D."/>
            <person name="Martinez A.T."/>
            <person name="Grigoriev I.V."/>
        </authorList>
    </citation>
    <scope>NUCLEOTIDE SEQUENCE</scope>
    <source>
        <strain evidence="2">AH 44721</strain>
    </source>
</reference>
<name>A0A9P5P4I5_GYMJU</name>
<dbReference type="Proteomes" id="UP000724874">
    <property type="component" value="Unassembled WGS sequence"/>
</dbReference>
<gene>
    <name evidence="2" type="ORF">CPB84DRAFT_68031</name>
</gene>
<proteinExistence type="predicted"/>
<protein>
    <submittedName>
        <fullName evidence="2">Uncharacterized protein</fullName>
    </submittedName>
</protein>
<evidence type="ECO:0000256" key="1">
    <source>
        <dbReference type="SAM" id="MobiDB-lite"/>
    </source>
</evidence>
<keyword evidence="3" id="KW-1185">Reference proteome</keyword>
<sequence length="181" mass="19959">MPRRRFSSPHIFATFSSSNLSAATKMPTIYDTPSGTMRRVQQSLMMRDNTITCIATPPSDTVTLCRTTSRNQPLVDQPIDPDDDFSETDDDIHGCIKYDNETSSALIAHTSRISQYQEDSPTLSHSPVSDPASYNEPPYAIPLSASRSGSLFEASGNLVKKQKKDLGHFQSMVTSFAFSTL</sequence>
<dbReference type="EMBL" id="JADNYJ010000001">
    <property type="protein sequence ID" value="KAF8914209.1"/>
    <property type="molecule type" value="Genomic_DNA"/>
</dbReference>
<dbReference type="AlphaFoldDB" id="A0A9P5P4I5"/>
<organism evidence="2 3">
    <name type="scientific">Gymnopilus junonius</name>
    <name type="common">Spectacular rustgill mushroom</name>
    <name type="synonym">Gymnopilus spectabilis subsp. junonius</name>
    <dbReference type="NCBI Taxonomy" id="109634"/>
    <lineage>
        <taxon>Eukaryota</taxon>
        <taxon>Fungi</taxon>
        <taxon>Dikarya</taxon>
        <taxon>Basidiomycota</taxon>
        <taxon>Agaricomycotina</taxon>
        <taxon>Agaricomycetes</taxon>
        <taxon>Agaricomycetidae</taxon>
        <taxon>Agaricales</taxon>
        <taxon>Agaricineae</taxon>
        <taxon>Hymenogastraceae</taxon>
        <taxon>Gymnopilus</taxon>
    </lineage>
</organism>
<evidence type="ECO:0000313" key="2">
    <source>
        <dbReference type="EMBL" id="KAF8914209.1"/>
    </source>
</evidence>